<dbReference type="InterPro" id="IPR000049">
    <property type="entry name" value="ET-Flavoprotein_bsu_CS"/>
</dbReference>
<dbReference type="InterPro" id="IPR012255">
    <property type="entry name" value="ETF_b"/>
</dbReference>
<dbReference type="FunFam" id="3.40.50.620:FF:000011">
    <property type="entry name" value="Electron transfer flavoprotein subunit beta"/>
    <property type="match status" value="1"/>
</dbReference>
<gene>
    <name evidence="10" type="ORF">HNR65_002195</name>
</gene>
<dbReference type="SUPFAM" id="SSF52402">
    <property type="entry name" value="Adenine nucleotide alpha hydrolases-like"/>
    <property type="match status" value="1"/>
</dbReference>
<reference evidence="10 11" key="1">
    <citation type="submission" date="2020-07" db="EMBL/GenBank/DDBJ databases">
        <title>Genomic Encyclopedia of Type Strains, Phase IV (KMG-IV): sequencing the most valuable type-strain genomes for metagenomic binning, comparative biology and taxonomic classification.</title>
        <authorList>
            <person name="Goeker M."/>
        </authorList>
    </citation>
    <scope>NUCLEOTIDE SEQUENCE [LARGE SCALE GENOMIC DNA]</scope>
    <source>
        <strain evidence="10 11">DSM 17721</strain>
    </source>
</reference>
<evidence type="ECO:0000256" key="5">
    <source>
        <dbReference type="ARBA" id="ARBA00022982"/>
    </source>
</evidence>
<keyword evidence="5" id="KW-0249">Electron transport</keyword>
<dbReference type="CDD" id="cd01714">
    <property type="entry name" value="ETF_beta"/>
    <property type="match status" value="1"/>
</dbReference>
<dbReference type="EMBL" id="JACDUS010000005">
    <property type="protein sequence ID" value="MBA2881864.1"/>
    <property type="molecule type" value="Genomic_DNA"/>
</dbReference>
<dbReference type="Gene3D" id="3.40.50.620">
    <property type="entry name" value="HUPs"/>
    <property type="match status" value="1"/>
</dbReference>
<evidence type="ECO:0000256" key="4">
    <source>
        <dbReference type="ARBA" id="ARBA00022448"/>
    </source>
</evidence>
<sequence length="248" mass="26876">MKILATAKRVTDPDSIIEIKPDGSGIDLSGIQFTINPFDAIAVEEGVRIREAHGGTLTVVSIGSEDCQSEIRKALAMGADRGIFITAPEEPDSDAAARILVKVVEKEQPDIILMGKQAIDLDDNQAAQLLAEYLRWGQACFASRIEFSGNKVVVDREVDDGIEVVEVMLPCVISAELRLNEPRHIPLPAIFKANKKQIEISSISELGIDTAPKVVVQNLEVPAERKSCQILETVSDLLGILKNNGIIA</sequence>
<dbReference type="PANTHER" id="PTHR21294">
    <property type="entry name" value="ELECTRON TRANSFER FLAVOPROTEIN BETA-SUBUNIT"/>
    <property type="match status" value="1"/>
</dbReference>
<dbReference type="PROSITE" id="PS01065">
    <property type="entry name" value="ETF_BETA"/>
    <property type="match status" value="1"/>
</dbReference>
<evidence type="ECO:0000256" key="8">
    <source>
        <dbReference type="ARBA" id="ARBA00049933"/>
    </source>
</evidence>
<comment type="caution">
    <text evidence="10">The sequence shown here is derived from an EMBL/GenBank/DDBJ whole genome shotgun (WGS) entry which is preliminary data.</text>
</comment>
<dbReference type="AlphaFoldDB" id="A0A7W0C9W9"/>
<keyword evidence="4" id="KW-0813">Transport</keyword>
<dbReference type="PIRSF" id="PIRSF000090">
    <property type="entry name" value="Beta-ETF"/>
    <property type="match status" value="1"/>
</dbReference>
<keyword evidence="11" id="KW-1185">Reference proteome</keyword>
<protein>
    <recommendedName>
        <fullName evidence="3">Electron transfer flavoprotein subunit beta</fullName>
    </recommendedName>
    <alternativeName>
        <fullName evidence="7">Electron transfer flavoprotein small subunit</fullName>
    </alternativeName>
</protein>
<comment type="cofactor">
    <cofactor evidence="8">
        <name>AMP</name>
        <dbReference type="ChEBI" id="CHEBI:456215"/>
    </cofactor>
</comment>
<evidence type="ECO:0000259" key="9">
    <source>
        <dbReference type="SMART" id="SM00893"/>
    </source>
</evidence>
<evidence type="ECO:0000256" key="1">
    <source>
        <dbReference type="ARBA" id="ARBA00007557"/>
    </source>
</evidence>
<organism evidence="10 11">
    <name type="scientific">Desulfosalsimonas propionicica</name>
    <dbReference type="NCBI Taxonomy" id="332175"/>
    <lineage>
        <taxon>Bacteria</taxon>
        <taxon>Pseudomonadati</taxon>
        <taxon>Thermodesulfobacteriota</taxon>
        <taxon>Desulfobacteria</taxon>
        <taxon>Desulfobacterales</taxon>
        <taxon>Desulfosalsimonadaceae</taxon>
        <taxon>Desulfosalsimonas</taxon>
    </lineage>
</organism>
<evidence type="ECO:0000256" key="3">
    <source>
        <dbReference type="ARBA" id="ARBA00016797"/>
    </source>
</evidence>
<dbReference type="PANTHER" id="PTHR21294:SF8">
    <property type="entry name" value="ELECTRON TRANSFER FLAVOPROTEIN SUBUNIT BETA"/>
    <property type="match status" value="1"/>
</dbReference>
<evidence type="ECO:0000313" key="11">
    <source>
        <dbReference type="Proteomes" id="UP000525298"/>
    </source>
</evidence>
<dbReference type="InterPro" id="IPR014730">
    <property type="entry name" value="ETF_a/b_N"/>
</dbReference>
<dbReference type="InterPro" id="IPR033948">
    <property type="entry name" value="ETF_beta_N"/>
</dbReference>
<dbReference type="GO" id="GO:0046395">
    <property type="term" value="P:carboxylic acid catabolic process"/>
    <property type="evidence" value="ECO:0007669"/>
    <property type="project" value="UniProtKB-ARBA"/>
</dbReference>
<feature type="domain" description="Electron transfer flavoprotein alpha/beta-subunit N-terminal" evidence="9">
    <location>
        <begin position="23"/>
        <end position="210"/>
    </location>
</feature>
<dbReference type="RefSeq" id="WP_181551508.1">
    <property type="nucleotide sequence ID" value="NZ_JACDUS010000005.1"/>
</dbReference>
<dbReference type="Pfam" id="PF01012">
    <property type="entry name" value="ETF"/>
    <property type="match status" value="1"/>
</dbReference>
<evidence type="ECO:0000256" key="2">
    <source>
        <dbReference type="ARBA" id="ARBA00011355"/>
    </source>
</evidence>
<dbReference type="SMART" id="SM00893">
    <property type="entry name" value="ETF"/>
    <property type="match status" value="1"/>
</dbReference>
<comment type="function">
    <text evidence="6">The electron transfer flavoprotein serves as a specific electron acceptor for other dehydrogenases. It transfers the electrons to the main respiratory chain via ETF-ubiquinone oxidoreductase (ETF dehydrogenase).</text>
</comment>
<name>A0A7W0C9W9_9BACT</name>
<evidence type="ECO:0000313" key="10">
    <source>
        <dbReference type="EMBL" id="MBA2881864.1"/>
    </source>
</evidence>
<proteinExistence type="inferred from homology"/>
<comment type="similarity">
    <text evidence="1">Belongs to the ETF beta-subunit/FixA family.</text>
</comment>
<evidence type="ECO:0000256" key="7">
    <source>
        <dbReference type="ARBA" id="ARBA00042002"/>
    </source>
</evidence>
<dbReference type="Proteomes" id="UP000525298">
    <property type="component" value="Unassembled WGS sequence"/>
</dbReference>
<dbReference type="GO" id="GO:0009055">
    <property type="term" value="F:electron transfer activity"/>
    <property type="evidence" value="ECO:0007669"/>
    <property type="project" value="InterPro"/>
</dbReference>
<dbReference type="InterPro" id="IPR014729">
    <property type="entry name" value="Rossmann-like_a/b/a_fold"/>
</dbReference>
<accession>A0A7W0C9W9</accession>
<comment type="subunit">
    <text evidence="2">Heterodimer of an alpha and a beta subunit.</text>
</comment>
<evidence type="ECO:0000256" key="6">
    <source>
        <dbReference type="ARBA" id="ARBA00025649"/>
    </source>
</evidence>